<dbReference type="Proteomes" id="UP000827976">
    <property type="component" value="Chromosome 10"/>
</dbReference>
<evidence type="ECO:0000313" key="2">
    <source>
        <dbReference type="Proteomes" id="UP000827976"/>
    </source>
</evidence>
<reference evidence="2" key="1">
    <citation type="journal article" date="2022" name="Nat. Commun.">
        <title>Chromosome evolution and the genetic basis of agronomically important traits in greater yam.</title>
        <authorList>
            <person name="Bredeson J.V."/>
            <person name="Lyons J.B."/>
            <person name="Oniyinde I.O."/>
            <person name="Okereke N.R."/>
            <person name="Kolade O."/>
            <person name="Nnabue I."/>
            <person name="Nwadili C.O."/>
            <person name="Hribova E."/>
            <person name="Parker M."/>
            <person name="Nwogha J."/>
            <person name="Shu S."/>
            <person name="Carlson J."/>
            <person name="Kariba R."/>
            <person name="Muthemba S."/>
            <person name="Knop K."/>
            <person name="Barton G.J."/>
            <person name="Sherwood A.V."/>
            <person name="Lopez-Montes A."/>
            <person name="Asiedu R."/>
            <person name="Jamnadass R."/>
            <person name="Muchugi A."/>
            <person name="Goodstein D."/>
            <person name="Egesi C.N."/>
            <person name="Featherston J."/>
            <person name="Asfaw A."/>
            <person name="Simpson G.G."/>
            <person name="Dolezel J."/>
            <person name="Hendre P.S."/>
            <person name="Van Deynze A."/>
            <person name="Kumar P.L."/>
            <person name="Obidiegwu J.E."/>
            <person name="Bhattacharjee R."/>
            <person name="Rokhsar D.S."/>
        </authorList>
    </citation>
    <scope>NUCLEOTIDE SEQUENCE [LARGE SCALE GENOMIC DNA]</scope>
    <source>
        <strain evidence="2">cv. TDa95/00328</strain>
    </source>
</reference>
<dbReference type="EMBL" id="CM037020">
    <property type="protein sequence ID" value="KAH7670634.1"/>
    <property type="molecule type" value="Genomic_DNA"/>
</dbReference>
<protein>
    <submittedName>
        <fullName evidence="1">Uncharacterized protein</fullName>
    </submittedName>
</protein>
<comment type="caution">
    <text evidence="1">The sequence shown here is derived from an EMBL/GenBank/DDBJ whole genome shotgun (WGS) entry which is preliminary data.</text>
</comment>
<evidence type="ECO:0000313" key="1">
    <source>
        <dbReference type="EMBL" id="KAH7670634.1"/>
    </source>
</evidence>
<proteinExistence type="predicted"/>
<gene>
    <name evidence="1" type="ORF">IHE45_10G040800</name>
</gene>
<keyword evidence="2" id="KW-1185">Reference proteome</keyword>
<name>A0ACB7VAV6_DIOAL</name>
<sequence length="318" mass="36261">MQDQFPIPSCFSPSDRFSDDPNSAKSGQSLVMSVYRTKIAGHCRIITVTWCKNLLVHGLSISVEALDQNPNDDHNINHNNIDIDHKHLNQFSCKVELRPWYFWRKLGSKRFQVDGKPVDIFWDLRQAKFSGETEPRSDYYVAVVSDEEVVLLLGDLKKEAYRRTGFRPSIIDAILLSKKEHVFGKKRFSTRAKFHEKDKFHDILLECSNNGGFDSEMMIKIDGNSMVDVKHLQWKFRGNESISIGKTRLEVYWDVHDWLFVPGMRHALFIFKPVSSPACSSSTFSSSSSSMSSIVSLGEEGSNGSSGSCLFLYAWKLE</sequence>
<accession>A0ACB7VAV6</accession>
<organism evidence="1 2">
    <name type="scientific">Dioscorea alata</name>
    <name type="common">Purple yam</name>
    <dbReference type="NCBI Taxonomy" id="55571"/>
    <lineage>
        <taxon>Eukaryota</taxon>
        <taxon>Viridiplantae</taxon>
        <taxon>Streptophyta</taxon>
        <taxon>Embryophyta</taxon>
        <taxon>Tracheophyta</taxon>
        <taxon>Spermatophyta</taxon>
        <taxon>Magnoliopsida</taxon>
        <taxon>Liliopsida</taxon>
        <taxon>Dioscoreales</taxon>
        <taxon>Dioscoreaceae</taxon>
        <taxon>Dioscorea</taxon>
    </lineage>
</organism>